<protein>
    <recommendedName>
        <fullName evidence="3">Outer membrane protein beta-barrel domain-containing protein</fullName>
    </recommendedName>
</protein>
<reference evidence="1 2" key="1">
    <citation type="submission" date="2021-03" db="EMBL/GenBank/DDBJ databases">
        <title>Complete genome of Polaribacter_sp.G4M1.</title>
        <authorList>
            <person name="Jeong S.W."/>
            <person name="Bae J.W."/>
        </authorList>
    </citation>
    <scope>NUCLEOTIDE SEQUENCE [LARGE SCALE GENOMIC DNA]</scope>
    <source>
        <strain evidence="1 2">G4M1</strain>
    </source>
</reference>
<evidence type="ECO:0000313" key="1">
    <source>
        <dbReference type="EMBL" id="QTD36860.1"/>
    </source>
</evidence>
<proteinExistence type="predicted"/>
<sequence length="364" mass="42353">MKKPLLTLLLLVIIYNFNAQDYRKYWTDGNLNWNDFQAKPTKNVASHLAYVLLYQSDKKVINNITYYGIFSDAYVDKSLSFVNNNIKDAYHLKYNQVIFNLLEIKKRELQKRIYNLDNVYEINSLFSDSKSQLERRILDFQEEGNYGIQKEVTDNWLAKTNLELQSSNSFELPDYRKSNWTYGLYGGLDFGLYGGKYKEIFNNTIALSLGFEFSYKKVFMGLNMTFTNSKLNNNLVDNSFIIPEAERSTIGLFNAYFGYPVYETEKFRIMPFAGYGITVFGEVGEDKNKEETTKGTSIFGLNFDFKNKKTVNFIPTIFNLRDEGNSYFRARIFLSNSNFNQNLKGYILNLGISYGIEGRILSKK</sequence>
<gene>
    <name evidence="1" type="ORF">JL193_12080</name>
</gene>
<organism evidence="1 2">
    <name type="scientific">Polaribacter batillariae</name>
    <dbReference type="NCBI Taxonomy" id="2808900"/>
    <lineage>
        <taxon>Bacteria</taxon>
        <taxon>Pseudomonadati</taxon>
        <taxon>Bacteroidota</taxon>
        <taxon>Flavobacteriia</taxon>
        <taxon>Flavobacteriales</taxon>
        <taxon>Flavobacteriaceae</taxon>
    </lineage>
</organism>
<evidence type="ECO:0008006" key="3">
    <source>
        <dbReference type="Google" id="ProtNLM"/>
    </source>
</evidence>
<keyword evidence="2" id="KW-1185">Reference proteome</keyword>
<dbReference type="EMBL" id="CP071795">
    <property type="protein sequence ID" value="QTD36860.1"/>
    <property type="molecule type" value="Genomic_DNA"/>
</dbReference>
<accession>A0ABX7SRI4</accession>
<dbReference type="Proteomes" id="UP000663935">
    <property type="component" value="Chromosome"/>
</dbReference>
<dbReference type="RefSeq" id="WP_207971038.1">
    <property type="nucleotide sequence ID" value="NZ_CP071795.1"/>
</dbReference>
<name>A0ABX7SRI4_9FLAO</name>
<evidence type="ECO:0000313" key="2">
    <source>
        <dbReference type="Proteomes" id="UP000663935"/>
    </source>
</evidence>